<comment type="caution">
    <text evidence="1">The sequence shown here is derived from an EMBL/GenBank/DDBJ whole genome shotgun (WGS) entry which is preliminary data.</text>
</comment>
<sequence length="131" mass="14159">MQTISSGSAKSIGARKDLIAFLATVFPHVELDPTELWVVADTLLADHSHVVQAGLYVPFVPDATGADPRRVLVRHAVNLLYARPATWALTGFEGPSTDLGGYVCRGFDDLDWLPEPRVTEHPAERIGTAPA</sequence>
<reference evidence="1" key="1">
    <citation type="submission" date="2019-09" db="EMBL/GenBank/DDBJ databases">
        <authorList>
            <person name="Li J."/>
        </authorList>
    </citation>
    <scope>NUCLEOTIDE SEQUENCE [LARGE SCALE GENOMIC DNA]</scope>
    <source>
        <strain evidence="1">JCM 14732</strain>
    </source>
</reference>
<evidence type="ECO:0000313" key="1">
    <source>
        <dbReference type="EMBL" id="KAA1397761.1"/>
    </source>
</evidence>
<evidence type="ECO:0000313" key="2">
    <source>
        <dbReference type="Proteomes" id="UP000380867"/>
    </source>
</evidence>
<accession>A0A5M4FFX0</accession>
<dbReference type="RefSeq" id="WP_149689206.1">
    <property type="nucleotide sequence ID" value="NZ_SDPQ02000002.1"/>
</dbReference>
<organism evidence="1 2">
    <name type="scientific">Aeromicrobium ginsengisoli</name>
    <dbReference type="NCBI Taxonomy" id="363867"/>
    <lineage>
        <taxon>Bacteria</taxon>
        <taxon>Bacillati</taxon>
        <taxon>Actinomycetota</taxon>
        <taxon>Actinomycetes</taxon>
        <taxon>Propionibacteriales</taxon>
        <taxon>Nocardioidaceae</taxon>
        <taxon>Aeromicrobium</taxon>
    </lineage>
</organism>
<dbReference type="AlphaFoldDB" id="A0A5M4FFX0"/>
<name>A0A5M4FFX0_9ACTN</name>
<protein>
    <submittedName>
        <fullName evidence="1">Uncharacterized protein</fullName>
    </submittedName>
</protein>
<proteinExistence type="predicted"/>
<dbReference type="EMBL" id="SDPQ02000002">
    <property type="protein sequence ID" value="KAA1397761.1"/>
    <property type="molecule type" value="Genomic_DNA"/>
</dbReference>
<dbReference type="Proteomes" id="UP000380867">
    <property type="component" value="Unassembled WGS sequence"/>
</dbReference>
<dbReference type="OrthoDB" id="4929908at2"/>
<gene>
    <name evidence="1" type="ORF">ESP70_010455</name>
</gene>
<keyword evidence="2" id="KW-1185">Reference proteome</keyword>